<evidence type="ECO:0000313" key="15">
    <source>
        <dbReference type="EMBL" id="OQV17437.1"/>
    </source>
</evidence>
<dbReference type="OrthoDB" id="2789670at2759"/>
<evidence type="ECO:0000256" key="7">
    <source>
        <dbReference type="ARBA" id="ARBA00022824"/>
    </source>
</evidence>
<evidence type="ECO:0000256" key="5">
    <source>
        <dbReference type="ARBA" id="ARBA00022617"/>
    </source>
</evidence>
<dbReference type="PRINTS" id="PR00463">
    <property type="entry name" value="EP450I"/>
</dbReference>
<accession>A0A1W0WQK7</accession>
<keyword evidence="5 13" id="KW-0349">Heme</keyword>
<dbReference type="PANTHER" id="PTHR24300:SF397">
    <property type="entry name" value="CYTOCHROME P450 2U1"/>
    <property type="match status" value="1"/>
</dbReference>
<evidence type="ECO:0000256" key="13">
    <source>
        <dbReference type="PIRSR" id="PIRSR602401-1"/>
    </source>
</evidence>
<keyword evidence="6 13" id="KW-0479">Metal-binding</keyword>
<keyword evidence="8" id="KW-0492">Microsome</keyword>
<protein>
    <submittedName>
        <fullName evidence="15">Cytochrome P450 2U1</fullName>
    </submittedName>
</protein>
<dbReference type="InterPro" id="IPR036396">
    <property type="entry name" value="Cyt_P450_sf"/>
</dbReference>
<dbReference type="PROSITE" id="PS00086">
    <property type="entry name" value="CYTOCHROME_P450"/>
    <property type="match status" value="1"/>
</dbReference>
<organism evidence="15 16">
    <name type="scientific">Hypsibius exemplaris</name>
    <name type="common">Freshwater tardigrade</name>
    <dbReference type="NCBI Taxonomy" id="2072580"/>
    <lineage>
        <taxon>Eukaryota</taxon>
        <taxon>Metazoa</taxon>
        <taxon>Ecdysozoa</taxon>
        <taxon>Tardigrada</taxon>
        <taxon>Eutardigrada</taxon>
        <taxon>Parachela</taxon>
        <taxon>Hypsibioidea</taxon>
        <taxon>Hypsibiidae</taxon>
        <taxon>Hypsibius</taxon>
    </lineage>
</organism>
<feature type="binding site" description="axial binding residue" evidence="13">
    <location>
        <position position="239"/>
    </location>
    <ligand>
        <name>heme</name>
        <dbReference type="ChEBI" id="CHEBI:30413"/>
    </ligand>
    <ligandPart>
        <name>Fe</name>
        <dbReference type="ChEBI" id="CHEBI:18248"/>
    </ligandPart>
</feature>
<dbReference type="PANTHER" id="PTHR24300">
    <property type="entry name" value="CYTOCHROME P450 508A4-RELATED"/>
    <property type="match status" value="1"/>
</dbReference>
<dbReference type="Pfam" id="PF00067">
    <property type="entry name" value="p450"/>
    <property type="match status" value="1"/>
</dbReference>
<dbReference type="GO" id="GO:0020037">
    <property type="term" value="F:heme binding"/>
    <property type="evidence" value="ECO:0007669"/>
    <property type="project" value="InterPro"/>
</dbReference>
<evidence type="ECO:0000256" key="8">
    <source>
        <dbReference type="ARBA" id="ARBA00022848"/>
    </source>
</evidence>
<reference evidence="16" key="1">
    <citation type="submission" date="2017-01" db="EMBL/GenBank/DDBJ databases">
        <title>Comparative genomics of anhydrobiosis in the tardigrade Hypsibius dujardini.</title>
        <authorList>
            <person name="Yoshida Y."/>
            <person name="Koutsovoulos G."/>
            <person name="Laetsch D."/>
            <person name="Stevens L."/>
            <person name="Kumar S."/>
            <person name="Horikawa D."/>
            <person name="Ishino K."/>
            <person name="Komine S."/>
            <person name="Tomita M."/>
            <person name="Blaxter M."/>
            <person name="Arakawa K."/>
        </authorList>
    </citation>
    <scope>NUCLEOTIDE SEQUENCE [LARGE SCALE GENOMIC DNA]</scope>
    <source>
        <strain evidence="16">Z151</strain>
    </source>
</reference>
<dbReference type="GO" id="GO:0008395">
    <property type="term" value="F:steroid hydroxylase activity"/>
    <property type="evidence" value="ECO:0007669"/>
    <property type="project" value="TreeGrafter"/>
</dbReference>
<comment type="cofactor">
    <cofactor evidence="1 13">
        <name>heme</name>
        <dbReference type="ChEBI" id="CHEBI:30413"/>
    </cofactor>
</comment>
<dbReference type="GO" id="GO:0006082">
    <property type="term" value="P:organic acid metabolic process"/>
    <property type="evidence" value="ECO:0007669"/>
    <property type="project" value="TreeGrafter"/>
</dbReference>
<evidence type="ECO:0000256" key="14">
    <source>
        <dbReference type="RuleBase" id="RU000461"/>
    </source>
</evidence>
<evidence type="ECO:0000256" key="6">
    <source>
        <dbReference type="ARBA" id="ARBA00022723"/>
    </source>
</evidence>
<comment type="caution">
    <text evidence="15">The sequence shown here is derived from an EMBL/GenBank/DDBJ whole genome shotgun (WGS) entry which is preliminary data.</text>
</comment>
<dbReference type="AlphaFoldDB" id="A0A1W0WQK7"/>
<gene>
    <name evidence="15" type="ORF">BV898_08540</name>
</gene>
<keyword evidence="16" id="KW-1185">Reference proteome</keyword>
<name>A0A1W0WQK7_HYPEX</name>
<keyword evidence="11 14" id="KW-0503">Monooxygenase</keyword>
<dbReference type="InterPro" id="IPR001128">
    <property type="entry name" value="Cyt_P450"/>
</dbReference>
<comment type="subcellular location">
    <subcellularLocation>
        <location evidence="3">Endoplasmic reticulum membrane</location>
        <topology evidence="3">Peripheral membrane protein</topology>
    </subcellularLocation>
    <subcellularLocation>
        <location evidence="2">Microsome membrane</location>
        <topology evidence="2">Peripheral membrane protein</topology>
    </subcellularLocation>
</comment>
<dbReference type="Proteomes" id="UP000192578">
    <property type="component" value="Unassembled WGS sequence"/>
</dbReference>
<evidence type="ECO:0000256" key="10">
    <source>
        <dbReference type="ARBA" id="ARBA00023004"/>
    </source>
</evidence>
<keyword evidence="9 14" id="KW-0560">Oxidoreductase</keyword>
<keyword evidence="7" id="KW-0256">Endoplasmic reticulum</keyword>
<evidence type="ECO:0000256" key="9">
    <source>
        <dbReference type="ARBA" id="ARBA00023002"/>
    </source>
</evidence>
<proteinExistence type="inferred from homology"/>
<dbReference type="InterPro" id="IPR050182">
    <property type="entry name" value="Cytochrome_P450_fam2"/>
</dbReference>
<dbReference type="InterPro" id="IPR017972">
    <property type="entry name" value="Cyt_P450_CS"/>
</dbReference>
<evidence type="ECO:0000256" key="1">
    <source>
        <dbReference type="ARBA" id="ARBA00001971"/>
    </source>
</evidence>
<dbReference type="EMBL" id="MTYJ01000061">
    <property type="protein sequence ID" value="OQV17437.1"/>
    <property type="molecule type" value="Genomic_DNA"/>
</dbReference>
<dbReference type="GO" id="GO:0005789">
    <property type="term" value="C:endoplasmic reticulum membrane"/>
    <property type="evidence" value="ECO:0007669"/>
    <property type="project" value="UniProtKB-SubCell"/>
</dbReference>
<evidence type="ECO:0000256" key="11">
    <source>
        <dbReference type="ARBA" id="ARBA00023033"/>
    </source>
</evidence>
<sequence>MTKLLGEIVAVIKLDFLVANLPILMWFPNTARNGILKSRENMKAMVAFFRDKIREHNQASLEVDDYLHAYQQEEKTGAKTDMPKIFCEPQLLASLYDLFAAGTDTTSTSLLFGLILMVEYPEVMRKVQAEIDTAVGRGTVLTNSDRVRLPYTEATILEIQRYSNILPLGVPHKASEDLYVDGFTIPKGALIVSNIQSIHHDPRYWKNPEIFDPLRFLDNNKKLIKPDGFIPFGIGKRACLGEALAKMELFLFFANFLRCFTLESPPGMVISHKNYTSSIIKAPMPFELIFSPRC</sequence>
<dbReference type="PRINTS" id="PR00385">
    <property type="entry name" value="P450"/>
</dbReference>
<dbReference type="GO" id="GO:0006805">
    <property type="term" value="P:xenobiotic metabolic process"/>
    <property type="evidence" value="ECO:0007669"/>
    <property type="project" value="TreeGrafter"/>
</dbReference>
<evidence type="ECO:0000256" key="3">
    <source>
        <dbReference type="ARBA" id="ARBA00004406"/>
    </source>
</evidence>
<evidence type="ECO:0000256" key="12">
    <source>
        <dbReference type="ARBA" id="ARBA00023136"/>
    </source>
</evidence>
<keyword evidence="12" id="KW-0472">Membrane</keyword>
<dbReference type="GO" id="GO:0005506">
    <property type="term" value="F:iron ion binding"/>
    <property type="evidence" value="ECO:0007669"/>
    <property type="project" value="InterPro"/>
</dbReference>
<dbReference type="SUPFAM" id="SSF48264">
    <property type="entry name" value="Cytochrome P450"/>
    <property type="match status" value="1"/>
</dbReference>
<comment type="similarity">
    <text evidence="4 14">Belongs to the cytochrome P450 family.</text>
</comment>
<evidence type="ECO:0000256" key="4">
    <source>
        <dbReference type="ARBA" id="ARBA00010617"/>
    </source>
</evidence>
<evidence type="ECO:0000256" key="2">
    <source>
        <dbReference type="ARBA" id="ARBA00004174"/>
    </source>
</evidence>
<dbReference type="Gene3D" id="1.10.630.10">
    <property type="entry name" value="Cytochrome P450"/>
    <property type="match status" value="1"/>
</dbReference>
<dbReference type="GO" id="GO:0016712">
    <property type="term" value="F:oxidoreductase activity, acting on paired donors, with incorporation or reduction of molecular oxygen, reduced flavin or flavoprotein as one donor, and incorporation of one atom of oxygen"/>
    <property type="evidence" value="ECO:0007669"/>
    <property type="project" value="TreeGrafter"/>
</dbReference>
<keyword evidence="10 13" id="KW-0408">Iron</keyword>
<dbReference type="InterPro" id="IPR002401">
    <property type="entry name" value="Cyt_P450_E_grp-I"/>
</dbReference>
<evidence type="ECO:0000313" key="16">
    <source>
        <dbReference type="Proteomes" id="UP000192578"/>
    </source>
</evidence>
<dbReference type="FunFam" id="1.10.630.10:FF:000238">
    <property type="entry name" value="Cytochrome P450 2A6"/>
    <property type="match status" value="1"/>
</dbReference>